<evidence type="ECO:0000256" key="1">
    <source>
        <dbReference type="SAM" id="Coils"/>
    </source>
</evidence>
<feature type="coiled-coil region" evidence="1">
    <location>
        <begin position="11"/>
        <end position="77"/>
    </location>
</feature>
<organism evidence="3">
    <name type="scientific">Arion vulgaris</name>
    <dbReference type="NCBI Taxonomy" id="1028688"/>
    <lineage>
        <taxon>Eukaryota</taxon>
        <taxon>Metazoa</taxon>
        <taxon>Spiralia</taxon>
        <taxon>Lophotrochozoa</taxon>
        <taxon>Mollusca</taxon>
        <taxon>Gastropoda</taxon>
        <taxon>Heterobranchia</taxon>
        <taxon>Euthyneura</taxon>
        <taxon>Panpulmonata</taxon>
        <taxon>Eupulmonata</taxon>
        <taxon>Stylommatophora</taxon>
        <taxon>Helicina</taxon>
        <taxon>Arionoidea</taxon>
        <taxon>Arionidae</taxon>
        <taxon>Arion</taxon>
    </lineage>
</organism>
<evidence type="ECO:0000313" key="3">
    <source>
        <dbReference type="EMBL" id="CEK57619.1"/>
    </source>
</evidence>
<dbReference type="AlphaFoldDB" id="A0A0B6YN11"/>
<dbReference type="EMBL" id="HACG01010754">
    <property type="protein sequence ID" value="CEK57619.1"/>
    <property type="molecule type" value="Transcribed_RNA"/>
</dbReference>
<gene>
    <name evidence="3" type="primary">ORF30647</name>
</gene>
<feature type="non-terminal residue" evidence="3">
    <location>
        <position position="1"/>
    </location>
</feature>
<sequence>KEQKDYLEDVVRIQERQMKEANVRLENMKTERKQAERGWEQECRTMDACVLELQAELSKLQKQNESLKTQMMSLKQFKQRMEMSEVPMVDMATGEDKAGEKSTDFVQMELIEERFRGPRTDRKKMLTTMSSDQRSVKSLASDHTSFQEDSQSMVPLIGSLADVSVSAIESEAKVSDSILTSFIVLSAEHYSIGLL</sequence>
<protein>
    <submittedName>
        <fullName evidence="3">Uncharacterized protein</fullName>
    </submittedName>
</protein>
<keyword evidence="1" id="KW-0175">Coiled coil</keyword>
<name>A0A0B6YN11_9EUPU</name>
<proteinExistence type="predicted"/>
<accession>A0A0B6YN11</accession>
<feature type="region of interest" description="Disordered" evidence="2">
    <location>
        <begin position="128"/>
        <end position="147"/>
    </location>
</feature>
<evidence type="ECO:0000256" key="2">
    <source>
        <dbReference type="SAM" id="MobiDB-lite"/>
    </source>
</evidence>
<reference evidence="3" key="1">
    <citation type="submission" date="2014-12" db="EMBL/GenBank/DDBJ databases">
        <title>Insight into the proteome of Arion vulgaris.</title>
        <authorList>
            <person name="Aradska J."/>
            <person name="Bulat T."/>
            <person name="Smidak R."/>
            <person name="Sarate P."/>
            <person name="Gangsoo J."/>
            <person name="Sialana F."/>
            <person name="Bilban M."/>
            <person name="Lubec G."/>
        </authorList>
    </citation>
    <scope>NUCLEOTIDE SEQUENCE</scope>
    <source>
        <tissue evidence="3">Skin</tissue>
    </source>
</reference>